<evidence type="ECO:0000313" key="2">
    <source>
        <dbReference type="Proteomes" id="UP000224182"/>
    </source>
</evidence>
<reference evidence="1 2" key="1">
    <citation type="submission" date="2017-06" db="EMBL/GenBank/DDBJ databases">
        <title>Draft genome sequence of Fusobacterium nucleatum subsp. polymorphum KCOM 1271 (=ChDC F305).</title>
        <authorList>
            <person name="Kook J.-K."/>
            <person name="Park S.-N."/>
            <person name="Lim Y.K."/>
            <person name="Roh H."/>
        </authorList>
    </citation>
    <scope>NUCLEOTIDE SEQUENCE [LARGE SCALE GENOMIC DNA]</scope>
    <source>
        <strain evidence="2">KCOM 1271 (ChDC F305)</strain>
    </source>
</reference>
<dbReference type="EMBL" id="NIRN01000001">
    <property type="protein sequence ID" value="PHI06570.1"/>
    <property type="molecule type" value="Genomic_DNA"/>
</dbReference>
<dbReference type="AlphaFoldDB" id="A0A2C6A4D6"/>
<evidence type="ECO:0000313" key="1">
    <source>
        <dbReference type="EMBL" id="PHI06570.1"/>
    </source>
</evidence>
<accession>A0A2C6A4D6</accession>
<comment type="caution">
    <text evidence="1">The sequence shown here is derived from an EMBL/GenBank/DDBJ whole genome shotgun (WGS) entry which is preliminary data.</text>
</comment>
<dbReference type="Proteomes" id="UP000224182">
    <property type="component" value="Unassembled WGS sequence"/>
</dbReference>
<protein>
    <submittedName>
        <fullName evidence="1">Uncharacterized protein</fullName>
    </submittedName>
</protein>
<sequence length="62" mass="7389">MLTFKNSGVQFYFFFSNRGFAYNRTSGELIIEVDKKITRLQVEAELDYQKVFIFFDVFSTIK</sequence>
<proteinExistence type="predicted"/>
<name>A0A2C6A4D6_FUSNP</name>
<organism evidence="1 2">
    <name type="scientific">Fusobacterium nucleatum subsp. polymorphum</name>
    <name type="common">Fusobacterium polymorphum</name>
    <dbReference type="NCBI Taxonomy" id="76857"/>
    <lineage>
        <taxon>Bacteria</taxon>
        <taxon>Fusobacteriati</taxon>
        <taxon>Fusobacteriota</taxon>
        <taxon>Fusobacteriia</taxon>
        <taxon>Fusobacteriales</taxon>
        <taxon>Fusobacteriaceae</taxon>
        <taxon>Fusobacterium</taxon>
    </lineage>
</organism>
<dbReference type="RefSeq" id="WP_098974271.1">
    <property type="nucleotide sequence ID" value="NZ_CP077115.1"/>
</dbReference>
<gene>
    <name evidence="1" type="ORF">CBG54_05765</name>
</gene>